<keyword evidence="9" id="KW-1185">Reference proteome</keyword>
<dbReference type="InterPro" id="IPR027291">
    <property type="entry name" value="Glyco_hydro_38_N_sf"/>
</dbReference>
<organism evidence="8 9">
    <name type="scientific">Paenibacillus hodogayensis</name>
    <dbReference type="NCBI Taxonomy" id="279208"/>
    <lineage>
        <taxon>Bacteria</taxon>
        <taxon>Bacillati</taxon>
        <taxon>Bacillota</taxon>
        <taxon>Bacilli</taxon>
        <taxon>Bacillales</taxon>
        <taxon>Paenibacillaceae</taxon>
        <taxon>Paenibacillus</taxon>
    </lineage>
</organism>
<dbReference type="CDD" id="cd10792">
    <property type="entry name" value="GH57N_AmyC_like"/>
    <property type="match status" value="1"/>
</dbReference>
<evidence type="ECO:0000256" key="3">
    <source>
        <dbReference type="RuleBase" id="RU361196"/>
    </source>
</evidence>
<evidence type="ECO:0000313" key="9">
    <source>
        <dbReference type="Proteomes" id="UP001589619"/>
    </source>
</evidence>
<keyword evidence="2 3" id="KW-0119">Carbohydrate metabolism</keyword>
<evidence type="ECO:0000313" key="8">
    <source>
        <dbReference type="EMBL" id="MFB9750853.1"/>
    </source>
</evidence>
<sequence>MYKRWKAKAEPQGYLALVLHAHLPYVRHAERDDVMEERWFYEAMTETYLPLLDVFERLVRDGIGYRITFSVTPTLLALWTDPLMQARYAAYLDRIIGLADKETERLSDDARLRPLAVMYAERFRGLKALYEGCGRNVAAAFGRLQERGVLDLWTSAATHGYLPLMKTEEAIRAQLRTGIREHERHFGQKPAGLWLPECAYTPGIDRLLRMEGVPCFVGDASAVEYASPAPGRGLLAPLTTPYGLSVFPRDRESSEQVWSAADGYPGHVDYREFYRDIGWDLGWNDADEWEYIRPYVLSTHERVNTGMKYYRITGNGQHREPYNPEWARGAAAEQASHFLSCRARQVEAGSGWLDRRPIIVSPYDAELFGHWWYEGPIWLEMLCRQAYHDQHRVKLMTPGDYLRQYPTSDVGCINESSWGRSGTSEVWLQPANDWIYRHLHQAEDRMVALAARYAELAQQGDAAPGELGAESGPLSLSRALNQAARELLLAQSSDWAFIMDSRTVVDYAVRRTKDHLGRFNRLCGMIEDGGIDDAYVAALESRHPCFPSVDYRDYVPAQPSPAPVHVALRASSEPLDDGSEPPPATFMLAWEYPPQSVGGLSRAVADLAEALAARGEAVHVVTTEAAGAPAYEMRNGVHVHRLPVLCSGDTDFYHWTFEMNMAMVDYVVAWKERGGRLDLLHAHDWMVFHAARELKHSYGVPLVATIHATEWGRGQGRLHSELSHRIHELEWKLTYEASRVFVCSRHMKEEVVRLFGLDGEKVDIVPNGIRTAAGPDRREANPESVERVEWEAGNAEPSFGGANASEHAGSADSWARSHWFAPHDRIMLFVGRLVYEKGVQVLLSAMPSILSRVPGARLVAVGAGPMREQLERQAAELGLGERASFWGFVDDETKARLYAAADLCVFPSLYEPFGIVALEAMAARRPLVVSDTGGLAELVEHGRDGFKALPGHVESLYWHITELLLDPAAGSEMAERAYAKLEEQYNPAKIADRVQSLYDSLTHRVRRLPQTAAENAVQTI</sequence>
<dbReference type="InterPro" id="IPR028098">
    <property type="entry name" value="Glyco_trans_4-like_N"/>
</dbReference>
<dbReference type="InterPro" id="IPR040042">
    <property type="entry name" value="Branching_enz_MT3115-like"/>
</dbReference>
<dbReference type="SUPFAM" id="SSF88688">
    <property type="entry name" value="Families 57/38 glycoside transferase middle domain"/>
    <property type="match status" value="1"/>
</dbReference>
<dbReference type="InterPro" id="IPR015293">
    <property type="entry name" value="BE_C"/>
</dbReference>
<dbReference type="RefSeq" id="WP_344905214.1">
    <property type="nucleotide sequence ID" value="NZ_BAAAYO010000002.1"/>
</dbReference>
<proteinExistence type="inferred from homology"/>
<dbReference type="Pfam" id="PF00534">
    <property type="entry name" value="Glycos_transf_1"/>
    <property type="match status" value="1"/>
</dbReference>
<feature type="domain" description="Glycoside hydrolase family 57 N-terminal" evidence="5">
    <location>
        <begin position="16"/>
        <end position="409"/>
    </location>
</feature>
<evidence type="ECO:0000259" key="6">
    <source>
        <dbReference type="Pfam" id="PF09210"/>
    </source>
</evidence>
<dbReference type="InterPro" id="IPR011330">
    <property type="entry name" value="Glyco_hydro/deAcase_b/a-brl"/>
</dbReference>
<dbReference type="Gene3D" id="1.20.1430.10">
    <property type="entry name" value="Families 57/38 glycoside transferase, middle domain"/>
    <property type="match status" value="1"/>
</dbReference>
<dbReference type="PANTHER" id="PTHR41695:SF1">
    <property type="entry name" value="1,4-ALPHA-GLUCAN BRANCHING ENZYME TK1436"/>
    <property type="match status" value="1"/>
</dbReference>
<dbReference type="SUPFAM" id="SSF88713">
    <property type="entry name" value="Glycoside hydrolase/deacetylase"/>
    <property type="match status" value="1"/>
</dbReference>
<gene>
    <name evidence="8" type="ORF">ACFFNY_04625</name>
</gene>
<dbReference type="InterPro" id="IPR001296">
    <property type="entry name" value="Glyco_trans_1"/>
</dbReference>
<dbReference type="Proteomes" id="UP001589619">
    <property type="component" value="Unassembled WGS sequence"/>
</dbReference>
<dbReference type="Pfam" id="PF09210">
    <property type="entry name" value="BE_C"/>
    <property type="match status" value="1"/>
</dbReference>
<dbReference type="InterPro" id="IPR028995">
    <property type="entry name" value="Glyco_hydro_57/38_cen_sf"/>
</dbReference>
<evidence type="ECO:0000256" key="1">
    <source>
        <dbReference type="ARBA" id="ARBA00006821"/>
    </source>
</evidence>
<comment type="caution">
    <text evidence="8">The sequence shown here is derived from an EMBL/GenBank/DDBJ whole genome shotgun (WGS) entry which is preliminary data.</text>
</comment>
<feature type="domain" description="Glycosyl transferase family 1" evidence="4">
    <location>
        <begin position="820"/>
        <end position="978"/>
    </location>
</feature>
<feature type="domain" description="Glycosyltransferase subfamily 4-like N-terminal" evidence="7">
    <location>
        <begin position="597"/>
        <end position="771"/>
    </location>
</feature>
<dbReference type="Gene3D" id="3.40.50.2000">
    <property type="entry name" value="Glycogen Phosphorylase B"/>
    <property type="match status" value="2"/>
</dbReference>
<name>A0ABV5VRE9_9BACL</name>
<evidence type="ECO:0000256" key="2">
    <source>
        <dbReference type="ARBA" id="ARBA00023277"/>
    </source>
</evidence>
<dbReference type="PANTHER" id="PTHR41695">
    <property type="entry name" value="1,4-ALPHA-GLUCAN BRANCHING ENZYME RV3031-RELATED"/>
    <property type="match status" value="1"/>
</dbReference>
<dbReference type="InterPro" id="IPR037090">
    <property type="entry name" value="57_glycoside_trans_central"/>
</dbReference>
<dbReference type="EMBL" id="JBHMAG010000004">
    <property type="protein sequence ID" value="MFB9750853.1"/>
    <property type="molecule type" value="Genomic_DNA"/>
</dbReference>
<dbReference type="Pfam" id="PF13439">
    <property type="entry name" value="Glyco_transf_4"/>
    <property type="match status" value="1"/>
</dbReference>
<accession>A0ABV5VRE9</accession>
<dbReference type="Gene3D" id="3.20.110.10">
    <property type="entry name" value="Glycoside hydrolase 38, N terminal domain"/>
    <property type="match status" value="1"/>
</dbReference>
<dbReference type="Pfam" id="PF03065">
    <property type="entry name" value="Glyco_hydro_57"/>
    <property type="match status" value="1"/>
</dbReference>
<reference evidence="8 9" key="1">
    <citation type="submission" date="2024-09" db="EMBL/GenBank/DDBJ databases">
        <authorList>
            <person name="Sun Q."/>
            <person name="Mori K."/>
        </authorList>
    </citation>
    <scope>NUCLEOTIDE SEQUENCE [LARGE SCALE GENOMIC DNA]</scope>
    <source>
        <strain evidence="8 9">JCM 12520</strain>
    </source>
</reference>
<evidence type="ECO:0000259" key="4">
    <source>
        <dbReference type="Pfam" id="PF00534"/>
    </source>
</evidence>
<feature type="domain" description="1,4-alpha-glucan branching enzyme C-terminal" evidence="6">
    <location>
        <begin position="438"/>
        <end position="554"/>
    </location>
</feature>
<dbReference type="SUPFAM" id="SSF53756">
    <property type="entry name" value="UDP-Glycosyltransferase/glycogen phosphorylase"/>
    <property type="match status" value="1"/>
</dbReference>
<evidence type="ECO:0000259" key="5">
    <source>
        <dbReference type="Pfam" id="PF03065"/>
    </source>
</evidence>
<dbReference type="InterPro" id="IPR004300">
    <property type="entry name" value="Glyco_hydro_57_N"/>
</dbReference>
<protein>
    <submittedName>
        <fullName evidence="8">1,4-alpha-glucan branching protein domain-containing protein</fullName>
    </submittedName>
</protein>
<comment type="similarity">
    <text evidence="1 3">Belongs to the glycosyl hydrolase 57 family.</text>
</comment>
<dbReference type="CDD" id="cd03801">
    <property type="entry name" value="GT4_PimA-like"/>
    <property type="match status" value="1"/>
</dbReference>
<evidence type="ECO:0000259" key="7">
    <source>
        <dbReference type="Pfam" id="PF13439"/>
    </source>
</evidence>